<feature type="coiled-coil region" evidence="16">
    <location>
        <begin position="3284"/>
        <end position="3346"/>
    </location>
</feature>
<evidence type="ECO:0000256" key="10">
    <source>
        <dbReference type="ARBA" id="ARBA00023017"/>
    </source>
</evidence>
<keyword evidence="14" id="KW-0206">Cytoskeleton</keyword>
<name>A0AAV1I077_9CHLO</name>
<evidence type="ECO:0000313" key="18">
    <source>
        <dbReference type="EMBL" id="CAK0759656.1"/>
    </source>
</evidence>
<dbReference type="Gene3D" id="1.20.58.1120">
    <property type="match status" value="1"/>
</dbReference>
<dbReference type="GO" id="GO:0030030">
    <property type="term" value="P:cell projection organization"/>
    <property type="evidence" value="ECO:0007669"/>
    <property type="project" value="UniProtKB-KW"/>
</dbReference>
<dbReference type="Pfam" id="PF17857">
    <property type="entry name" value="AAA_lid_1"/>
    <property type="match status" value="1"/>
</dbReference>
<evidence type="ECO:0000256" key="7">
    <source>
        <dbReference type="ARBA" id="ARBA00022794"/>
    </source>
</evidence>
<keyword evidence="13" id="KW-0505">Motor protein</keyword>
<keyword evidence="6" id="KW-0547">Nucleotide-binding</keyword>
<dbReference type="InterPro" id="IPR042228">
    <property type="entry name" value="Dynein_linker_3"/>
</dbReference>
<evidence type="ECO:0000256" key="16">
    <source>
        <dbReference type="SAM" id="Coils"/>
    </source>
</evidence>
<evidence type="ECO:0000256" key="8">
    <source>
        <dbReference type="ARBA" id="ARBA00022840"/>
    </source>
</evidence>
<dbReference type="SMART" id="SM00382">
    <property type="entry name" value="AAA"/>
    <property type="match status" value="4"/>
</dbReference>
<dbReference type="Pfam" id="PF12775">
    <property type="entry name" value="AAA_7"/>
    <property type="match status" value="1"/>
</dbReference>
<accession>A0AAV1I077</accession>
<dbReference type="Gene3D" id="1.20.920.20">
    <property type="match status" value="1"/>
</dbReference>
<dbReference type="InterPro" id="IPR056759">
    <property type="entry name" value="DYH2-5-8_CC"/>
</dbReference>
<dbReference type="Gene3D" id="1.20.140.100">
    <property type="entry name" value="Dynein heavy chain, N-terminal domain 2"/>
    <property type="match status" value="1"/>
</dbReference>
<dbReference type="Pfam" id="PF08393">
    <property type="entry name" value="DHC_N2"/>
    <property type="match status" value="1"/>
</dbReference>
<comment type="similarity">
    <text evidence="2">Belongs to the dynein heavy chain family.</text>
</comment>
<dbReference type="FunFam" id="3.40.50.300:FF:001386">
    <property type="entry name" value="Dynein heavy chain, putative"/>
    <property type="match status" value="1"/>
</dbReference>
<dbReference type="FunFam" id="1.10.8.710:FF:000003">
    <property type="entry name" value="Dynein axonemal heavy chain 5"/>
    <property type="match status" value="1"/>
</dbReference>
<keyword evidence="7" id="KW-0970">Cilium biogenesis/degradation</keyword>
<keyword evidence="12" id="KW-0969">Cilium</keyword>
<keyword evidence="3" id="KW-0963">Cytoplasm</keyword>
<dbReference type="GO" id="GO:0005858">
    <property type="term" value="C:axonemal dynein complex"/>
    <property type="evidence" value="ECO:0007669"/>
    <property type="project" value="TreeGrafter"/>
</dbReference>
<dbReference type="GO" id="GO:0007018">
    <property type="term" value="P:microtubule-based movement"/>
    <property type="evidence" value="ECO:0007669"/>
    <property type="project" value="InterPro"/>
</dbReference>
<evidence type="ECO:0000256" key="4">
    <source>
        <dbReference type="ARBA" id="ARBA00022701"/>
    </source>
</evidence>
<sequence>MASDPRHRWIAQKISEAFGVPQEVATDAILQRREAVAAFYNADGPPALTWFYQIPAGRLADGPPQLYLGSPQREVLQNKAVYFTRISNRGVGEASCEEDVAIGEVPVGALEAFRALLADLYLPVLSEQGQWGASTEAQTQAFLKSASKFTLDLSEAVAGMQSVLELRQPDLALLKGVDGKPGSFGRAAANETVVAHCNELLLSWCATAEEALGQGRQQAAEGAETLGPRSEVVHWRRRVDMLRNIFESMKRTEYTAVAGIASVARSKEHKQWKAVEAKLTDAMTEAKDTHRYLKRLDEVWEPLYQDLSIGQMQQLLPGLLSSIRTMQTVCRHYAVPDQLAAFLLTITFQLISSCRACVNAPGKIWDQPKPPLIANLEAAVALRDTYVASFRQLQAEAKLSLGGGRFEASEAAVFGPIDLFVKRCKKLIELFTTIYQFSTLAQNTHIEGLEALMSKFGIILEEVRRKPYDLLDASKTIFERDFLEFNVHISDLEASVQAFVAASFDKTKTTEAALQLLRHLGGVLQRDNLKAALAKMHAGIFKRYAKDVEEVQQHYEKGKRAPKLPRMAPPVAGHILWARQLLRRIELPMDEFATNTELMAAPESRPVVLLYNRVAKTLVEYEVLWTASWLRNIHAAHTGLDRTLMRRDPEIGTYHVNFQRSLLELIRETRWLGRMGVDIPEVAQHLLPQEAKFREYYDKLTELLTELEHILGSVPLLARPLLEPHLLELVAKLRPGTLYLTWASMNIEGYLHYAQKGLQKLQVAARKLEEILKYRVEANLAAISRARLLDLPAEHAFTCEEFPMTQVAHCSRQIEALAKRHAEIGAGVEDGICICEDTQQEDATFFVLPDNVKASFRQNYHERTYKAVLNAVKGSLLMLLKRLEVQAAENPRVPQQPVFQVSVELSVPSVGLSPSLQTLQAAVNASVQKVQGCVSAFKPFCGIADGAPAYHDRIQMDAEVALMISSLSCALEGHQSGLQAYLKEFAGFSFLWQEDIDSHYRKFLETSPSLEAYEGELRRYLETEHAVAAIPPSHSVGSLHIETVPLKASLRAEAAAWKAQFAKNLHKKGLDDLQAFQTYLHDVNSKLSVKVVSLEDIRAVMAVLAEIRGKEAVIDNIISPVEDMYNMLARYEVKLPTEEVDDVAALRPAWRKLLKLASDISTDLHGMQEPFRKKLVAEVAALKQDARSFRIEWDAHGPMAPGLDPMEAEHRLKKFQPAFEVRKRKWDSLSSGEELFGLQTTQYSELEQTEKEIAMLDRLYTLYVAVISTLKGFGDLLWAEVVPTLDSMNDQVLSFQAQAKKLPKSLREWQAYVDCKRTIDDFLEQLPLFKQLANKAIRQRHWDEVMRITGKDLNLAEDFFKLGHLLEAGLLRKRDLIEDAGNAALKEEAIEIRLASIAGEWSELMLTFQEYKTRGPVVLKPSDTAELVEKLEDAQMALGSMASNRFGGSFREEVSAWLGKLGVISEQIEQWLAVQNMWTYMEAVFSSGDIVKQLPVEAKRFQNIDKSFMKIVSFAGDTRNVLAVCYTSDLLRGLLPTLLEQLEMCQKSLTAYLETKRAEFPRFYFVSDPTLLEILSLGSDPPSVVPHFQSGLFDSLSGVTFDKNDKSKITEMFSAQGEKVEMEHPVEAKGIVEVWLQRLVEGMQGTVKAIVKRAARNVYEMDLQSFIFSHPAQMALLGIQFQWTADMQAALTAAKTDKTAMAKAAKKAEAILREMVGITLNTSLTRIQRTNLETCITVHMHQKEISEELVRKRVKDPGDFEWLKQCRFYWRDDKDTVIISICDRSFEYSFEYLGVKERLVITPLRDICYVTLSQALGMYLGGAPAGPAGTGKTETTKDLGNTLGKYVVVFNCSDQMDYKGMGKIYKGLAQSGLWGCFDEFNRIDLSVLSVCAQQVYCILNAIRERRKTFTFTDGSTVALDPRVGFFITMNPGYAGRQELPENLKMLFRGVTMMVKLAACGYQENEVLAKKFHVLYGLCEQQLSKQPHYDFGLRNILSVLRTAGASKRANPDKSESFLMMRTLRDMNMSKFVAEDVPLFISLIEDLFPSQKADRAQFPEVSAALEKVLAERNLQPHPTWLNKCIQLYETSLVRHGIMLVGPSGAGKTTIMECLAAALSEMGQKTVIWRMNPKAITAPQMFGRMDAATGDWTDGVFAVLWRRAAKNKNQNTWIVLDSPVDAIWIENLNTVLDDNKVLTLANGDRVLMTPQMKALFEPENLNNASPATVSRAGIIYVSDTELGWQPVVSSWLQTRRSSEVETLRPLFDKYVEKLLQFTRSSVKPVMHNEVVCQVSTLLTLLEGCLLKAASAAAHPTMAPSASHMECLFLYCAAWSLGGLLHEKDRPALDAELRAMAAAAMPPKEKAEDTIYDYMVREDGAGWQNWQTQVPAWIYPKDQERPKFARLAIPTTESVRYEYLLSLVHAAGKASLLVGGPGTGKTAIINQFLSHFLEHEYSSKTITFSSLTTPAIFQTFIEGCVEKRQGRTYGPVGGKKLTVFVDDISMPAVNEWGDQVTNEIVRQLLEQGGIYSLEKPIGDMRSIVDTSFVAAMNVPGGGKNDIPNRLKRHFAVFYVPPPSDAAINSMFGALMRGRFDPASFSAEVMEVASRLVPATITLWSRVAARMLPTPAKFHYLFNMRELSKVFQGLVLASRDRLQDNAAAKLGSGATGGAAAYLACLWAHECCRVFCDKMVSHEDKVWIENAITDIAKQTFSAEVAAAVRQPQYFVDFLREPLTDAETGEVVDAHPSFYEAIPGTLADIRARVEALQAKFNQESRGAKLELVLFQDALLHLLRISRVLAMERGNMLLVGVGGSGKQSLARLAAYIAGAYTFQITITKTYSAANLFEDLRALYKIAGVKGQPVAFIFTDAEVKEEGFLEYINQLLMTGEVAGLLPKEELDSILNDVRPAFKRECIGVPDTPDNLYSFFLGRVRDRLHVILCFSPVGASFGRRAQQFPGLINGCTIDWFLAWPEEALTEVAGKYIDAFPMACPDSVKASMRTLMGGAHASITAACAEYHKRFRRNVYATPKSYLSFLDGYRKLYSEKLAETRELASSINVGLQKMNDAKVDVKRMKGELAVKNVELATASQEAEKLLKDISENTAIAEVEKGKVAVIVDQVSTTAAEIAAVKDDAEKDLAAAKPALDAALSALNSITSKDIVALKALKNPPDIVKRIFDCVLLLRYLPVAKVAWQDIKGTQVLVGNYEESVKMMGDTNFLNALITFPKEAITDETVELLMPYFKAQDFNFESAKKASGNVAGLCNWAEAMCTYHNVAKVVEPKIEALRAAEAQLKIATREKDAALEQLVVVQTKLDAMQAKFDAAMRQKQQLEDDAAATKKKMEGANALLGALAGEETRWTEQSKAFDDRIQRLTGDCAIASSFVSYLGPFIKEMREQLNNSLIGSCQKLAIPHSKDLHLMQFLTSDQEVGEWTVQGLPTDELSIQNGILVTRATRYPLLIDPQGQGRAWLMQRDAKRNLRVAHLTDKNFRNVLEDCLSNGKPLLLENVEEEVDPMLDPVLEKRYIQQKRGLVLLLGDKEVEVAEGFQLYCTTRLPRPHYSPELSAKVTLVDFTVTQAGLEDQLLGKLILKEKQELEEQRLLLMEEVQSYRNRIKQLEDDLLFRLSNSQARLMTCKSF</sequence>
<dbReference type="FunFam" id="1.20.920.20:FF:000001">
    <property type="entry name" value="dynein heavy chain 2, axonemal"/>
    <property type="match status" value="1"/>
</dbReference>
<dbReference type="InterPro" id="IPR024743">
    <property type="entry name" value="Dynein_HC_stalk"/>
</dbReference>
<evidence type="ECO:0000313" key="19">
    <source>
        <dbReference type="Proteomes" id="UP001314263"/>
    </source>
</evidence>
<dbReference type="InterPro" id="IPR041466">
    <property type="entry name" value="Dynein_AAA5_ext"/>
</dbReference>
<keyword evidence="19" id="KW-1185">Reference proteome</keyword>
<dbReference type="Gene3D" id="1.10.287.2620">
    <property type="match status" value="1"/>
</dbReference>
<evidence type="ECO:0000256" key="11">
    <source>
        <dbReference type="ARBA" id="ARBA00023054"/>
    </source>
</evidence>
<dbReference type="InterPro" id="IPR026983">
    <property type="entry name" value="DHC"/>
</dbReference>
<dbReference type="Pfam" id="PF17852">
    <property type="entry name" value="Dynein_AAA_lid"/>
    <property type="match status" value="1"/>
</dbReference>
<feature type="domain" description="AAA+ ATPase" evidence="17">
    <location>
        <begin position="1820"/>
        <end position="1957"/>
    </location>
</feature>
<dbReference type="InterPro" id="IPR043157">
    <property type="entry name" value="Dynein_AAA1S"/>
</dbReference>
<dbReference type="Gene3D" id="1.20.920.30">
    <property type="match status" value="1"/>
</dbReference>
<dbReference type="Pfam" id="PF08385">
    <property type="entry name" value="DHC_N1"/>
    <property type="match status" value="1"/>
</dbReference>
<dbReference type="InterPro" id="IPR013594">
    <property type="entry name" value="Dynein_heavy_tail"/>
</dbReference>
<gene>
    <name evidence="18" type="ORF">CVIRNUC_002714</name>
</gene>
<reference evidence="18 19" key="1">
    <citation type="submission" date="2023-10" db="EMBL/GenBank/DDBJ databases">
        <authorList>
            <person name="Maclean D."/>
            <person name="Macfadyen A."/>
        </authorList>
    </citation>
    <scope>NUCLEOTIDE SEQUENCE [LARGE SCALE GENOMIC DNA]</scope>
</reference>
<dbReference type="FunFam" id="1.20.140.100:FF:000003">
    <property type="entry name" value="Dynein, axonemal, heavy chain 5"/>
    <property type="match status" value="1"/>
</dbReference>
<evidence type="ECO:0000256" key="1">
    <source>
        <dbReference type="ARBA" id="ARBA00004611"/>
    </source>
</evidence>
<dbReference type="FunFam" id="3.40.50.300:FF:000049">
    <property type="entry name" value="Dynein, axonemal, heavy chain 5"/>
    <property type="match status" value="1"/>
</dbReference>
<dbReference type="Pfam" id="PF12774">
    <property type="entry name" value="AAA_6"/>
    <property type="match status" value="1"/>
</dbReference>
<feature type="coiled-coil region" evidence="16">
    <location>
        <begin position="3590"/>
        <end position="3617"/>
    </location>
</feature>
<keyword evidence="9" id="KW-0282">Flagellum</keyword>
<keyword evidence="10" id="KW-0243">Dynein</keyword>
<dbReference type="SUPFAM" id="SSF52540">
    <property type="entry name" value="P-loop containing nucleoside triphosphate hydrolases"/>
    <property type="match status" value="4"/>
</dbReference>
<dbReference type="GO" id="GO:0005524">
    <property type="term" value="F:ATP binding"/>
    <property type="evidence" value="ECO:0007669"/>
    <property type="project" value="UniProtKB-KW"/>
</dbReference>
<dbReference type="InterPro" id="IPR003593">
    <property type="entry name" value="AAA+_ATPase"/>
</dbReference>
<dbReference type="InterPro" id="IPR013602">
    <property type="entry name" value="Dynein_heavy_linker"/>
</dbReference>
<dbReference type="Gene3D" id="1.10.8.710">
    <property type="match status" value="1"/>
</dbReference>
<evidence type="ECO:0000256" key="15">
    <source>
        <dbReference type="ARBA" id="ARBA00023273"/>
    </source>
</evidence>
<keyword evidence="8" id="KW-0067">ATP-binding</keyword>
<dbReference type="PANTHER" id="PTHR46532">
    <property type="entry name" value="MALE FERTILITY FACTOR KL5"/>
    <property type="match status" value="1"/>
</dbReference>
<dbReference type="FunFam" id="3.20.180.20:FF:000001">
    <property type="entry name" value="Dynein axonemal heavy chain 5"/>
    <property type="match status" value="1"/>
</dbReference>
<dbReference type="GO" id="GO:0005874">
    <property type="term" value="C:microtubule"/>
    <property type="evidence" value="ECO:0007669"/>
    <property type="project" value="UniProtKB-KW"/>
</dbReference>
<dbReference type="InterPro" id="IPR035699">
    <property type="entry name" value="AAA_6"/>
</dbReference>
<evidence type="ECO:0000256" key="9">
    <source>
        <dbReference type="ARBA" id="ARBA00022846"/>
    </source>
</evidence>
<dbReference type="Gene3D" id="3.40.50.300">
    <property type="entry name" value="P-loop containing nucleotide triphosphate hydrolases"/>
    <property type="match status" value="4"/>
</dbReference>
<dbReference type="Gene3D" id="3.20.180.20">
    <property type="entry name" value="Dynein heavy chain, N-terminal domain 2"/>
    <property type="match status" value="1"/>
</dbReference>
<keyword evidence="5" id="KW-0677">Repeat</keyword>
<dbReference type="Proteomes" id="UP001314263">
    <property type="component" value="Unassembled WGS sequence"/>
</dbReference>
<dbReference type="InterPro" id="IPR041589">
    <property type="entry name" value="DNAH3_AAA_lid_1"/>
</dbReference>
<dbReference type="GO" id="GO:0051959">
    <property type="term" value="F:dynein light intermediate chain binding"/>
    <property type="evidence" value="ECO:0007669"/>
    <property type="project" value="InterPro"/>
</dbReference>
<proteinExistence type="inferred from homology"/>
<dbReference type="Gene3D" id="1.10.472.130">
    <property type="match status" value="1"/>
</dbReference>
<feature type="domain" description="AAA+ ATPase" evidence="17">
    <location>
        <begin position="2423"/>
        <end position="2572"/>
    </location>
</feature>
<dbReference type="InterPro" id="IPR027417">
    <property type="entry name" value="P-loop_NTPase"/>
</dbReference>
<dbReference type="EMBL" id="CAUYUE010000003">
    <property type="protein sequence ID" value="CAK0759656.1"/>
    <property type="molecule type" value="Genomic_DNA"/>
</dbReference>
<evidence type="ECO:0000256" key="13">
    <source>
        <dbReference type="ARBA" id="ARBA00023175"/>
    </source>
</evidence>
<evidence type="ECO:0000256" key="6">
    <source>
        <dbReference type="ARBA" id="ARBA00022741"/>
    </source>
</evidence>
<feature type="domain" description="AAA+ ATPase" evidence="17">
    <location>
        <begin position="2091"/>
        <end position="2245"/>
    </location>
</feature>
<keyword evidence="11 16" id="KW-0175">Coiled coil</keyword>
<evidence type="ECO:0000256" key="2">
    <source>
        <dbReference type="ARBA" id="ARBA00008887"/>
    </source>
</evidence>
<evidence type="ECO:0000256" key="12">
    <source>
        <dbReference type="ARBA" id="ARBA00023069"/>
    </source>
</evidence>
<dbReference type="PANTHER" id="PTHR46532:SF4">
    <property type="entry name" value="AAA+ ATPASE DOMAIN-CONTAINING PROTEIN"/>
    <property type="match status" value="1"/>
</dbReference>
<dbReference type="InterPro" id="IPR042222">
    <property type="entry name" value="Dynein_2_N"/>
</dbReference>
<dbReference type="CDD" id="cd00009">
    <property type="entry name" value="AAA"/>
    <property type="match status" value="1"/>
</dbReference>
<keyword evidence="15" id="KW-0966">Cell projection</keyword>
<dbReference type="InterPro" id="IPR035706">
    <property type="entry name" value="AAA_9"/>
</dbReference>
<dbReference type="GO" id="GO:0045505">
    <property type="term" value="F:dynein intermediate chain binding"/>
    <property type="evidence" value="ECO:0007669"/>
    <property type="project" value="InterPro"/>
</dbReference>
<evidence type="ECO:0000256" key="3">
    <source>
        <dbReference type="ARBA" id="ARBA00022490"/>
    </source>
</evidence>
<dbReference type="FunFam" id="3.40.50.300:FF:002141">
    <property type="entry name" value="Dynein heavy chain"/>
    <property type="match status" value="1"/>
</dbReference>
<dbReference type="Pfam" id="PF12781">
    <property type="entry name" value="AAA_9"/>
    <property type="match status" value="1"/>
</dbReference>
<feature type="domain" description="AAA+ ATPase" evidence="17">
    <location>
        <begin position="2800"/>
        <end position="2940"/>
    </location>
</feature>
<evidence type="ECO:0000259" key="17">
    <source>
        <dbReference type="SMART" id="SM00382"/>
    </source>
</evidence>
<protein>
    <recommendedName>
        <fullName evidence="17">AAA+ ATPase domain-containing protein</fullName>
    </recommendedName>
</protein>
<comment type="subcellular location">
    <subcellularLocation>
        <location evidence="1">Cytoplasm</location>
        <location evidence="1">Cytoskeleton</location>
        <location evidence="1">Flagellum axoneme</location>
    </subcellularLocation>
</comment>
<evidence type="ECO:0000256" key="14">
    <source>
        <dbReference type="ARBA" id="ARBA00023212"/>
    </source>
</evidence>
<organism evidence="18 19">
    <name type="scientific">Coccomyxa viridis</name>
    <dbReference type="NCBI Taxonomy" id="1274662"/>
    <lineage>
        <taxon>Eukaryota</taxon>
        <taxon>Viridiplantae</taxon>
        <taxon>Chlorophyta</taxon>
        <taxon>core chlorophytes</taxon>
        <taxon>Trebouxiophyceae</taxon>
        <taxon>Trebouxiophyceae incertae sedis</taxon>
        <taxon>Coccomyxaceae</taxon>
        <taxon>Coccomyxa</taxon>
    </lineage>
</organism>
<dbReference type="FunFam" id="3.40.50.300:FF:000044">
    <property type="entry name" value="Dynein heavy chain 5, axonemal"/>
    <property type="match status" value="1"/>
</dbReference>
<dbReference type="Pfam" id="PF12777">
    <property type="entry name" value="MT"/>
    <property type="match status" value="1"/>
</dbReference>
<evidence type="ECO:0000256" key="5">
    <source>
        <dbReference type="ARBA" id="ARBA00022737"/>
    </source>
</evidence>
<comment type="caution">
    <text evidence="18">The sequence shown here is derived from an EMBL/GenBank/DDBJ whole genome shotgun (WGS) entry which is preliminary data.</text>
</comment>
<dbReference type="Pfam" id="PF12780">
    <property type="entry name" value="AAA_8"/>
    <property type="match status" value="1"/>
</dbReference>
<dbReference type="Pfam" id="PF25007">
    <property type="entry name" value="DYH2-5-8_CC"/>
    <property type="match status" value="1"/>
</dbReference>
<keyword evidence="4" id="KW-0493">Microtubule</keyword>
<dbReference type="InterPro" id="IPR024317">
    <property type="entry name" value="Dynein_heavy_chain_D4_dom"/>
</dbReference>